<keyword evidence="2" id="KW-1185">Reference proteome</keyword>
<name>A0A8S1TTH0_PAROT</name>
<dbReference type="AlphaFoldDB" id="A0A8S1TTH0"/>
<dbReference type="OrthoDB" id="298777at2759"/>
<protein>
    <submittedName>
        <fullName evidence="1">Uncharacterized protein</fullName>
    </submittedName>
</protein>
<evidence type="ECO:0000313" key="2">
    <source>
        <dbReference type="Proteomes" id="UP000683925"/>
    </source>
</evidence>
<proteinExistence type="predicted"/>
<dbReference type="Proteomes" id="UP000683925">
    <property type="component" value="Unassembled WGS sequence"/>
</dbReference>
<sequence>MTEQKLEIIQYNQKQHYKEGVYKILGIKAIEQPSLVSYFTPVQYLVECKNGEFRYSMNGEIFRIEQNTKYATILTNIDQVQKLKWGTQNLQYTVKWCPIWEARIIINAGGEVNKNNLKIGKWVELSDNYCNISQVTHEGIYNNGLRNGKWITYFKENIICEGEYNLKGVEIGKWEHVHDRFSNNYQIIYQGEYKNGKKFGQWNIIDITTQNKLIIGGGFYGTEGEKIGKWTELHNNFVNFKTLNKYSCQILWKGYYRNGKKIGKWDIHYSKELKSVDNFESIGGGLYDETEQKQGIWIELLDNFSNCSQVRSFGEYNNGKTIGRWNIQFRDEKKDNFIIIGGGQYDDEGKQKGKWIELYHNFRSDIQLRFVGDYKEGIKQGFWGLQFRNYFHKDFPYCSGGTYDFGQKNGKWNELQYTWSFFSMYKQLHQFNFNQGIKLIAIPFIIRMASHQVGTRQIESVIIILRYIMLYYKQNSVAVTNLLSFQLYSFKQLFKIEHFPSVFQFILISLSNISDIYIVCKTYFIQKQ</sequence>
<evidence type="ECO:0000313" key="1">
    <source>
        <dbReference type="EMBL" id="CAD8155995.1"/>
    </source>
</evidence>
<dbReference type="PANTHER" id="PTHR33706:SF1">
    <property type="entry name" value="TPR REPEAT PROTEIN"/>
    <property type="match status" value="1"/>
</dbReference>
<organism evidence="1 2">
    <name type="scientific">Paramecium octaurelia</name>
    <dbReference type="NCBI Taxonomy" id="43137"/>
    <lineage>
        <taxon>Eukaryota</taxon>
        <taxon>Sar</taxon>
        <taxon>Alveolata</taxon>
        <taxon>Ciliophora</taxon>
        <taxon>Intramacronucleata</taxon>
        <taxon>Oligohymenophorea</taxon>
        <taxon>Peniculida</taxon>
        <taxon>Parameciidae</taxon>
        <taxon>Paramecium</taxon>
    </lineage>
</organism>
<dbReference type="OMA" id="IWEARII"/>
<dbReference type="PANTHER" id="PTHR33706">
    <property type="entry name" value="MORN VARIANT REPEAT PROTEIN"/>
    <property type="match status" value="1"/>
</dbReference>
<reference evidence="1" key="1">
    <citation type="submission" date="2021-01" db="EMBL/GenBank/DDBJ databases">
        <authorList>
            <consortium name="Genoscope - CEA"/>
            <person name="William W."/>
        </authorList>
    </citation>
    <scope>NUCLEOTIDE SEQUENCE</scope>
</reference>
<dbReference type="EMBL" id="CAJJDP010000031">
    <property type="protein sequence ID" value="CAD8155995.1"/>
    <property type="molecule type" value="Genomic_DNA"/>
</dbReference>
<comment type="caution">
    <text evidence="1">The sequence shown here is derived from an EMBL/GenBank/DDBJ whole genome shotgun (WGS) entry which is preliminary data.</text>
</comment>
<gene>
    <name evidence="1" type="ORF">POCTA_138.1.T0310237</name>
</gene>
<accession>A0A8S1TTH0</accession>